<sequence>MEAIKISNLLRFFLLNFTIFFFPSVSQTNSTSLCGKIRIQTPFSLQNSIGSSPLSQMLLCKSQKLYFRTSLGLFPVSSIDYKAKTLTISHTSCSSSLHFVSPSLLSAGFPSSEPNSLLLFNCLKHRKPMSSFSHNCTSFYGCRALSESLEQPSSCWFVDDSEKLELGFDPKDLNCSHYSRIYKNSSSSSSSSFGEKYELGTRISFEVPDHIPNICDECRKPEGNCGVGLRCICYPKECSKCYKIFKI</sequence>
<proteinExistence type="predicted"/>
<protein>
    <submittedName>
        <fullName evidence="2">Uncharacterized protein</fullName>
    </submittedName>
</protein>
<name>A0A200Q678_MACCD</name>
<evidence type="ECO:0000313" key="2">
    <source>
        <dbReference type="EMBL" id="OVA05942.1"/>
    </source>
</evidence>
<dbReference type="PANTHER" id="PTHR33355:SF11">
    <property type="entry name" value="WALL-ASSOCIATED RECEPTOR KINASE GALACTURONAN-BINDING DOMAIN-CONTAINING PROTEIN"/>
    <property type="match status" value="1"/>
</dbReference>
<dbReference type="AlphaFoldDB" id="A0A200Q678"/>
<accession>A0A200Q678</accession>
<dbReference type="EMBL" id="MVGT01002978">
    <property type="protein sequence ID" value="OVA05942.1"/>
    <property type="molecule type" value="Genomic_DNA"/>
</dbReference>
<dbReference type="OMA" id="DHIPNIC"/>
<evidence type="ECO:0000313" key="3">
    <source>
        <dbReference type="Proteomes" id="UP000195402"/>
    </source>
</evidence>
<feature type="chain" id="PRO_5013029918" evidence="1">
    <location>
        <begin position="29"/>
        <end position="247"/>
    </location>
</feature>
<evidence type="ECO:0000256" key="1">
    <source>
        <dbReference type="SAM" id="SignalP"/>
    </source>
</evidence>
<gene>
    <name evidence="2" type="ORF">BVC80_1707g47</name>
</gene>
<comment type="caution">
    <text evidence="2">The sequence shown here is derived from an EMBL/GenBank/DDBJ whole genome shotgun (WGS) entry which is preliminary data.</text>
</comment>
<dbReference type="Proteomes" id="UP000195402">
    <property type="component" value="Unassembled WGS sequence"/>
</dbReference>
<dbReference type="PANTHER" id="PTHR33355">
    <property type="entry name" value="WALL-ASSOCIATED RECEPTOR KINASE CARBOXY-TERMINAL PROTEIN-RELATED"/>
    <property type="match status" value="1"/>
</dbReference>
<organism evidence="2 3">
    <name type="scientific">Macleaya cordata</name>
    <name type="common">Five-seeded plume-poppy</name>
    <name type="synonym">Bocconia cordata</name>
    <dbReference type="NCBI Taxonomy" id="56857"/>
    <lineage>
        <taxon>Eukaryota</taxon>
        <taxon>Viridiplantae</taxon>
        <taxon>Streptophyta</taxon>
        <taxon>Embryophyta</taxon>
        <taxon>Tracheophyta</taxon>
        <taxon>Spermatophyta</taxon>
        <taxon>Magnoliopsida</taxon>
        <taxon>Ranunculales</taxon>
        <taxon>Papaveraceae</taxon>
        <taxon>Papaveroideae</taxon>
        <taxon>Macleaya</taxon>
    </lineage>
</organism>
<reference evidence="2 3" key="1">
    <citation type="journal article" date="2017" name="Mol. Plant">
        <title>The Genome of Medicinal Plant Macleaya cordata Provides New Insights into Benzylisoquinoline Alkaloids Metabolism.</title>
        <authorList>
            <person name="Liu X."/>
            <person name="Liu Y."/>
            <person name="Huang P."/>
            <person name="Ma Y."/>
            <person name="Qing Z."/>
            <person name="Tang Q."/>
            <person name="Cao H."/>
            <person name="Cheng P."/>
            <person name="Zheng Y."/>
            <person name="Yuan Z."/>
            <person name="Zhou Y."/>
            <person name="Liu J."/>
            <person name="Tang Z."/>
            <person name="Zhuo Y."/>
            <person name="Zhang Y."/>
            <person name="Yu L."/>
            <person name="Huang J."/>
            <person name="Yang P."/>
            <person name="Peng Q."/>
            <person name="Zhang J."/>
            <person name="Jiang W."/>
            <person name="Zhang Z."/>
            <person name="Lin K."/>
            <person name="Ro D.K."/>
            <person name="Chen X."/>
            <person name="Xiong X."/>
            <person name="Shang Y."/>
            <person name="Huang S."/>
            <person name="Zeng J."/>
        </authorList>
    </citation>
    <scope>NUCLEOTIDE SEQUENCE [LARGE SCALE GENOMIC DNA]</scope>
    <source>
        <strain evidence="3">cv. BLH2017</strain>
        <tissue evidence="2">Root</tissue>
    </source>
</reference>
<keyword evidence="3" id="KW-1185">Reference proteome</keyword>
<dbReference type="OrthoDB" id="1870516at2759"/>
<dbReference type="STRING" id="56857.A0A200Q678"/>
<dbReference type="InParanoid" id="A0A200Q678"/>
<feature type="signal peptide" evidence="1">
    <location>
        <begin position="1"/>
        <end position="28"/>
    </location>
</feature>
<keyword evidence="1" id="KW-0732">Signal</keyword>